<comment type="cofactor">
    <cofactor evidence="9">
        <name>Fe(2+)</name>
        <dbReference type="ChEBI" id="CHEBI:29033"/>
    </cofactor>
    <text evidence="9">Binds 1 Fe(2+) ion per subunit.</text>
</comment>
<comment type="similarity">
    <text evidence="1">Belongs to the alkB family.</text>
</comment>
<evidence type="ECO:0000256" key="4">
    <source>
        <dbReference type="ARBA" id="ARBA00022964"/>
    </source>
</evidence>
<dbReference type="InterPro" id="IPR037151">
    <property type="entry name" value="AlkB-like_sf"/>
</dbReference>
<evidence type="ECO:0000256" key="8">
    <source>
        <dbReference type="ARBA" id="ARBA00047565"/>
    </source>
</evidence>
<keyword evidence="7" id="KW-0843">Virulence</keyword>
<proteinExistence type="inferred from homology"/>
<feature type="binding site" evidence="9">
    <location>
        <position position="292"/>
    </location>
    <ligand>
        <name>Fe cation</name>
        <dbReference type="ChEBI" id="CHEBI:24875"/>
        <note>catalytic</note>
    </ligand>
</feature>
<evidence type="ECO:0000313" key="12">
    <source>
        <dbReference type="Proteomes" id="UP000053411"/>
    </source>
</evidence>
<evidence type="ECO:0000256" key="6">
    <source>
        <dbReference type="ARBA" id="ARBA00023004"/>
    </source>
</evidence>
<dbReference type="GO" id="GO:1990931">
    <property type="term" value="F:mRNA N6-methyladenosine dioxygenase activity"/>
    <property type="evidence" value="ECO:0007669"/>
    <property type="project" value="UniProtKB-EC"/>
</dbReference>
<dbReference type="Pfam" id="PF13532">
    <property type="entry name" value="2OG-FeII_Oxy_2"/>
    <property type="match status" value="1"/>
</dbReference>
<dbReference type="InterPro" id="IPR004574">
    <property type="entry name" value="Alkb"/>
</dbReference>
<dbReference type="PROSITE" id="PS51471">
    <property type="entry name" value="FE2OG_OXY"/>
    <property type="match status" value="1"/>
</dbReference>
<dbReference type="AlphaFoldDB" id="A0A0D2JUX3"/>
<dbReference type="GO" id="GO:0046872">
    <property type="term" value="F:metal ion binding"/>
    <property type="evidence" value="ECO:0007669"/>
    <property type="project" value="UniProtKB-KW"/>
</dbReference>
<dbReference type="EMBL" id="KN848088">
    <property type="protein sequence ID" value="KIX94329.1"/>
    <property type="molecule type" value="Genomic_DNA"/>
</dbReference>
<accession>A0A0D2JUX3</accession>
<gene>
    <name evidence="11" type="ORF">Z520_10039</name>
</gene>
<name>A0A0D2JUX3_9EURO</name>
<comment type="catalytic activity">
    <reaction evidence="8">
        <text>an N(6)-methyladenosine in mRNA + 2-oxoglutarate + O2 = an adenosine in mRNA + formaldehyde + succinate + CO2</text>
        <dbReference type="Rhea" id="RHEA:49520"/>
        <dbReference type="Rhea" id="RHEA-COMP:12414"/>
        <dbReference type="Rhea" id="RHEA-COMP:12417"/>
        <dbReference type="ChEBI" id="CHEBI:15379"/>
        <dbReference type="ChEBI" id="CHEBI:16526"/>
        <dbReference type="ChEBI" id="CHEBI:16810"/>
        <dbReference type="ChEBI" id="CHEBI:16842"/>
        <dbReference type="ChEBI" id="CHEBI:30031"/>
        <dbReference type="ChEBI" id="CHEBI:74411"/>
        <dbReference type="ChEBI" id="CHEBI:74449"/>
        <dbReference type="EC" id="1.14.11.53"/>
    </reaction>
    <physiologicalReaction direction="left-to-right" evidence="8">
        <dbReference type="Rhea" id="RHEA:49521"/>
    </physiologicalReaction>
</comment>
<dbReference type="PANTHER" id="PTHR16557">
    <property type="entry name" value="ALKYLATED DNA REPAIR PROTEIN ALKB-RELATED"/>
    <property type="match status" value="1"/>
</dbReference>
<dbReference type="GO" id="GO:0005737">
    <property type="term" value="C:cytoplasm"/>
    <property type="evidence" value="ECO:0007669"/>
    <property type="project" value="TreeGrafter"/>
</dbReference>
<keyword evidence="3 9" id="KW-0479">Metal-binding</keyword>
<dbReference type="RefSeq" id="XP_016628452.1">
    <property type="nucleotide sequence ID" value="XM_016780533.1"/>
</dbReference>
<evidence type="ECO:0000259" key="10">
    <source>
        <dbReference type="PROSITE" id="PS51471"/>
    </source>
</evidence>
<dbReference type="PANTHER" id="PTHR16557:SF2">
    <property type="entry name" value="NUCLEIC ACID DIOXYGENASE ALKBH1"/>
    <property type="match status" value="1"/>
</dbReference>
<evidence type="ECO:0000256" key="1">
    <source>
        <dbReference type="ARBA" id="ARBA00007879"/>
    </source>
</evidence>
<dbReference type="EC" id="1.14.11.53" evidence="2"/>
<dbReference type="InterPro" id="IPR005123">
    <property type="entry name" value="Oxoglu/Fe-dep_dioxygenase_dom"/>
</dbReference>
<evidence type="ECO:0000256" key="9">
    <source>
        <dbReference type="PIRSR" id="PIRSR604574-2"/>
    </source>
</evidence>
<feature type="domain" description="Fe2OG dioxygenase" evidence="10">
    <location>
        <begin position="220"/>
        <end position="338"/>
    </location>
</feature>
<feature type="binding site" evidence="9">
    <location>
        <position position="238"/>
    </location>
    <ligand>
        <name>Fe cation</name>
        <dbReference type="ChEBI" id="CHEBI:24875"/>
        <note>catalytic</note>
    </ligand>
</feature>
<protein>
    <recommendedName>
        <fullName evidence="2">mRNA N(6)-methyladenine demethylase</fullName>
        <ecNumber evidence="2">1.14.11.53</ecNumber>
    </recommendedName>
</protein>
<reference evidence="11 12" key="1">
    <citation type="submission" date="2015-01" db="EMBL/GenBank/DDBJ databases">
        <title>The Genome Sequence of Fonsecaea multimorphosa CBS 102226.</title>
        <authorList>
            <consortium name="The Broad Institute Genomics Platform"/>
            <person name="Cuomo C."/>
            <person name="de Hoog S."/>
            <person name="Gorbushina A."/>
            <person name="Stielow B."/>
            <person name="Teixiera M."/>
            <person name="Abouelleil A."/>
            <person name="Chapman S.B."/>
            <person name="Priest M."/>
            <person name="Young S.K."/>
            <person name="Wortman J."/>
            <person name="Nusbaum C."/>
            <person name="Birren B."/>
        </authorList>
    </citation>
    <scope>NUCLEOTIDE SEQUENCE [LARGE SCALE GENOMIC DNA]</scope>
    <source>
        <strain evidence="11 12">CBS 102226</strain>
    </source>
</reference>
<dbReference type="GO" id="GO:0005634">
    <property type="term" value="C:nucleus"/>
    <property type="evidence" value="ECO:0007669"/>
    <property type="project" value="TreeGrafter"/>
</dbReference>
<dbReference type="GeneID" id="27715785"/>
<dbReference type="Proteomes" id="UP000053411">
    <property type="component" value="Unassembled WGS sequence"/>
</dbReference>
<dbReference type="VEuPathDB" id="FungiDB:Z520_10039"/>
<evidence type="ECO:0000256" key="3">
    <source>
        <dbReference type="ARBA" id="ARBA00022723"/>
    </source>
</evidence>
<evidence type="ECO:0000256" key="2">
    <source>
        <dbReference type="ARBA" id="ARBA00012931"/>
    </source>
</evidence>
<keyword evidence="4" id="KW-0223">Dioxygenase</keyword>
<evidence type="ECO:0000313" key="11">
    <source>
        <dbReference type="EMBL" id="KIX94329.1"/>
    </source>
</evidence>
<sequence>MVHDARARPPEYLRELFKQWRNRPVAEIEADQQIIDPRTPEVNSVSALVESEVLSQSDFDFSISNCLYSATDDLTLEVRGDTLPPRIAFEVNGLPGLWVFPSLLPPRVQIDLLNKLLHRDLSNPTHKTNLNHHHHISYPRSIDGPSVSSFFAADPNTMHYPKDSVIHKPITSAQMLETKLRWMTLGGQYDWTNKIYPAGESPPFPDDIAALLRKLFPKVVAQAAIVNFYSPGDTLSVHRDVSEASENSLISISFGCDGLFLVGGEDEANAAVIRLRSGDAILMSGRSRYAWHGVPKILPDTCPAWLQNWPAIADAGPYQHSRGWISRKRINLNVRQMTD</sequence>
<dbReference type="InterPro" id="IPR027450">
    <property type="entry name" value="AlkB-like"/>
</dbReference>
<feature type="binding site" evidence="9">
    <location>
        <position position="240"/>
    </location>
    <ligand>
        <name>Fe cation</name>
        <dbReference type="ChEBI" id="CHEBI:24875"/>
        <note>catalytic</note>
    </ligand>
</feature>
<keyword evidence="12" id="KW-1185">Reference proteome</keyword>
<dbReference type="FunFam" id="2.60.120.590:FF:000014">
    <property type="entry name" value="Oxidoreductase, 2OG-Fe(II) oxygenase family family"/>
    <property type="match status" value="1"/>
</dbReference>
<keyword evidence="5" id="KW-0560">Oxidoreductase</keyword>
<organism evidence="11 12">
    <name type="scientific">Fonsecaea multimorphosa CBS 102226</name>
    <dbReference type="NCBI Taxonomy" id="1442371"/>
    <lineage>
        <taxon>Eukaryota</taxon>
        <taxon>Fungi</taxon>
        <taxon>Dikarya</taxon>
        <taxon>Ascomycota</taxon>
        <taxon>Pezizomycotina</taxon>
        <taxon>Eurotiomycetes</taxon>
        <taxon>Chaetothyriomycetidae</taxon>
        <taxon>Chaetothyriales</taxon>
        <taxon>Herpotrichiellaceae</taxon>
        <taxon>Fonsecaea</taxon>
    </lineage>
</organism>
<dbReference type="OrthoDB" id="6614653at2759"/>
<evidence type="ECO:0000256" key="5">
    <source>
        <dbReference type="ARBA" id="ARBA00023002"/>
    </source>
</evidence>
<dbReference type="SUPFAM" id="SSF51197">
    <property type="entry name" value="Clavaminate synthase-like"/>
    <property type="match status" value="1"/>
</dbReference>
<dbReference type="Gene3D" id="2.60.120.590">
    <property type="entry name" value="Alpha-ketoglutarate-dependent dioxygenase AlkB-like"/>
    <property type="match status" value="1"/>
</dbReference>
<keyword evidence="6 9" id="KW-0408">Iron</keyword>
<dbReference type="STRING" id="1442371.A0A0D2JUX3"/>
<evidence type="ECO:0000256" key="7">
    <source>
        <dbReference type="ARBA" id="ARBA00023026"/>
    </source>
</evidence>